<dbReference type="Proteomes" id="UP000596660">
    <property type="component" value="Unplaced"/>
</dbReference>
<protein>
    <submittedName>
        <fullName evidence="1">Uncharacterized protein</fullName>
    </submittedName>
</protein>
<dbReference type="Gramene" id="AUR62025005-RA">
    <property type="protein sequence ID" value="AUR62025005-RA:cds"/>
    <property type="gene ID" value="AUR62025005"/>
</dbReference>
<dbReference type="AlphaFoldDB" id="A0A803M7X9"/>
<reference evidence="1" key="2">
    <citation type="submission" date="2021-03" db="UniProtKB">
        <authorList>
            <consortium name="EnsemblPlants"/>
        </authorList>
    </citation>
    <scope>IDENTIFICATION</scope>
</reference>
<organism evidence="1 2">
    <name type="scientific">Chenopodium quinoa</name>
    <name type="common">Quinoa</name>
    <dbReference type="NCBI Taxonomy" id="63459"/>
    <lineage>
        <taxon>Eukaryota</taxon>
        <taxon>Viridiplantae</taxon>
        <taxon>Streptophyta</taxon>
        <taxon>Embryophyta</taxon>
        <taxon>Tracheophyta</taxon>
        <taxon>Spermatophyta</taxon>
        <taxon>Magnoliopsida</taxon>
        <taxon>eudicotyledons</taxon>
        <taxon>Gunneridae</taxon>
        <taxon>Pentapetalae</taxon>
        <taxon>Caryophyllales</taxon>
        <taxon>Chenopodiaceae</taxon>
        <taxon>Chenopodioideae</taxon>
        <taxon>Atripliceae</taxon>
        <taxon>Chenopodium</taxon>
    </lineage>
</organism>
<dbReference type="EnsemblPlants" id="AUR62025005-RA">
    <property type="protein sequence ID" value="AUR62025005-RA:cds"/>
    <property type="gene ID" value="AUR62025005"/>
</dbReference>
<proteinExistence type="predicted"/>
<evidence type="ECO:0000313" key="1">
    <source>
        <dbReference type="EnsemblPlants" id="AUR62025005-RA:cds"/>
    </source>
</evidence>
<sequence length="124" mass="13218">MLPWLVENFDAGSCMFTVSSGKEFVVTRNDVCDVFCLPMGDIPVPELKKNAEVASVDNCIIQGPLDTSTYPLSQSAISQTDIKKPLTLGSDQCGLVGGASSSGTIGHFVQFELPDGVMTDDEIK</sequence>
<keyword evidence="2" id="KW-1185">Reference proteome</keyword>
<evidence type="ECO:0000313" key="2">
    <source>
        <dbReference type="Proteomes" id="UP000596660"/>
    </source>
</evidence>
<accession>A0A803M7X9</accession>
<name>A0A803M7X9_CHEQI</name>
<reference evidence="1" key="1">
    <citation type="journal article" date="2017" name="Nature">
        <title>The genome of Chenopodium quinoa.</title>
        <authorList>
            <person name="Jarvis D.E."/>
            <person name="Ho Y.S."/>
            <person name="Lightfoot D.J."/>
            <person name="Schmoeckel S.M."/>
            <person name="Li B."/>
            <person name="Borm T.J.A."/>
            <person name="Ohyanagi H."/>
            <person name="Mineta K."/>
            <person name="Michell C.T."/>
            <person name="Saber N."/>
            <person name="Kharbatia N.M."/>
            <person name="Rupper R.R."/>
            <person name="Sharp A.R."/>
            <person name="Dally N."/>
            <person name="Boughton B.A."/>
            <person name="Woo Y.H."/>
            <person name="Gao G."/>
            <person name="Schijlen E.G.W.M."/>
            <person name="Guo X."/>
            <person name="Momin A.A."/>
            <person name="Negrao S."/>
            <person name="Al-Babili S."/>
            <person name="Gehring C."/>
            <person name="Roessner U."/>
            <person name="Jung C."/>
            <person name="Murphy K."/>
            <person name="Arold S.T."/>
            <person name="Gojobori T."/>
            <person name="van der Linden C.G."/>
            <person name="van Loo E.N."/>
            <person name="Jellen E.N."/>
            <person name="Maughan P.J."/>
            <person name="Tester M."/>
        </authorList>
    </citation>
    <scope>NUCLEOTIDE SEQUENCE [LARGE SCALE GENOMIC DNA]</scope>
    <source>
        <strain evidence="1">cv. PI 614886</strain>
    </source>
</reference>